<dbReference type="InterPro" id="IPR008250">
    <property type="entry name" value="ATPase_P-typ_transduc_dom_A_sf"/>
</dbReference>
<proteinExistence type="predicted"/>
<dbReference type="Pfam" id="PF00702">
    <property type="entry name" value="Hydrolase"/>
    <property type="match status" value="1"/>
</dbReference>
<feature type="transmembrane region" description="Helical" evidence="6">
    <location>
        <begin position="779"/>
        <end position="798"/>
    </location>
</feature>
<dbReference type="InterPro" id="IPR036412">
    <property type="entry name" value="HAD-like_sf"/>
</dbReference>
<keyword evidence="5 6" id="KW-0472">Membrane</keyword>
<dbReference type="Pfam" id="PF00122">
    <property type="entry name" value="E1-E2_ATPase"/>
    <property type="match status" value="1"/>
</dbReference>
<dbReference type="SUPFAM" id="SSF81660">
    <property type="entry name" value="Metal cation-transporting ATPase, ATP-binding domain N"/>
    <property type="match status" value="1"/>
</dbReference>
<gene>
    <name evidence="8" type="ORF">SAMN05518682_1790</name>
</gene>
<feature type="transmembrane region" description="Helical" evidence="6">
    <location>
        <begin position="249"/>
        <end position="274"/>
    </location>
</feature>
<evidence type="ECO:0000259" key="7">
    <source>
        <dbReference type="Pfam" id="PF00122"/>
    </source>
</evidence>
<evidence type="ECO:0000256" key="6">
    <source>
        <dbReference type="SAM" id="Phobius"/>
    </source>
</evidence>
<dbReference type="PRINTS" id="PR00120">
    <property type="entry name" value="HATPASE"/>
</dbReference>
<dbReference type="PANTHER" id="PTHR42861">
    <property type="entry name" value="CALCIUM-TRANSPORTING ATPASE"/>
    <property type="match status" value="1"/>
</dbReference>
<dbReference type="EMBL" id="FTMI01000003">
    <property type="protein sequence ID" value="SIQ25637.1"/>
    <property type="molecule type" value="Genomic_DNA"/>
</dbReference>
<dbReference type="InterPro" id="IPR059000">
    <property type="entry name" value="ATPase_P-type_domA"/>
</dbReference>
<name>A0A1N6RA05_9MICO</name>
<dbReference type="Gene3D" id="2.70.150.10">
    <property type="entry name" value="Calcium-transporting ATPase, cytoplasmic transduction domain A"/>
    <property type="match status" value="1"/>
</dbReference>
<feature type="transmembrane region" description="Helical" evidence="6">
    <location>
        <begin position="610"/>
        <end position="629"/>
    </location>
</feature>
<evidence type="ECO:0000256" key="1">
    <source>
        <dbReference type="ARBA" id="ARBA00004651"/>
    </source>
</evidence>
<evidence type="ECO:0000256" key="5">
    <source>
        <dbReference type="ARBA" id="ARBA00023136"/>
    </source>
</evidence>
<evidence type="ECO:0000313" key="8">
    <source>
        <dbReference type="EMBL" id="SIQ25637.1"/>
    </source>
</evidence>
<keyword evidence="2 6" id="KW-0812">Transmembrane</keyword>
<dbReference type="InterPro" id="IPR023299">
    <property type="entry name" value="ATPase_P-typ_cyto_dom_N"/>
</dbReference>
<feature type="transmembrane region" description="Helical" evidence="6">
    <location>
        <begin position="675"/>
        <end position="697"/>
    </location>
</feature>
<dbReference type="NCBIfam" id="TIGR01494">
    <property type="entry name" value="ATPase_P-type"/>
    <property type="match status" value="2"/>
</dbReference>
<dbReference type="SUPFAM" id="SSF81653">
    <property type="entry name" value="Calcium ATPase, transduction domain A"/>
    <property type="match status" value="1"/>
</dbReference>
<dbReference type="PROSITE" id="PS00154">
    <property type="entry name" value="ATPASE_E1_E2"/>
    <property type="match status" value="1"/>
</dbReference>
<dbReference type="SFLD" id="SFLDG00002">
    <property type="entry name" value="C1.7:_P-type_atpase_like"/>
    <property type="match status" value="1"/>
</dbReference>
<feature type="transmembrane region" description="Helical" evidence="6">
    <location>
        <begin position="748"/>
        <end position="767"/>
    </location>
</feature>
<dbReference type="InterPro" id="IPR023214">
    <property type="entry name" value="HAD_sf"/>
</dbReference>
<feature type="transmembrane region" description="Helical" evidence="6">
    <location>
        <begin position="50"/>
        <end position="80"/>
    </location>
</feature>
<dbReference type="InterPro" id="IPR001757">
    <property type="entry name" value="P_typ_ATPase"/>
</dbReference>
<organism evidence="8 9">
    <name type="scientific">Cellulosimicrobium aquatile</name>
    <dbReference type="NCBI Taxonomy" id="1612203"/>
    <lineage>
        <taxon>Bacteria</taxon>
        <taxon>Bacillati</taxon>
        <taxon>Actinomycetota</taxon>
        <taxon>Actinomycetes</taxon>
        <taxon>Micrococcales</taxon>
        <taxon>Promicromonosporaceae</taxon>
        <taxon>Cellulosimicrobium</taxon>
    </lineage>
</organism>
<evidence type="ECO:0000256" key="4">
    <source>
        <dbReference type="ARBA" id="ARBA00022989"/>
    </source>
</evidence>
<dbReference type="Gene3D" id="1.20.1110.10">
    <property type="entry name" value="Calcium-transporting ATPase, transmembrane domain"/>
    <property type="match status" value="1"/>
</dbReference>
<dbReference type="InterPro" id="IPR018303">
    <property type="entry name" value="ATPase_P-typ_P_site"/>
</dbReference>
<feature type="transmembrane region" description="Helical" evidence="6">
    <location>
        <begin position="215"/>
        <end position="237"/>
    </location>
</feature>
<feature type="transmembrane region" description="Helical" evidence="6">
    <location>
        <begin position="641"/>
        <end position="663"/>
    </location>
</feature>
<protein>
    <submittedName>
        <fullName evidence="8">Cation-transporting ATPase E</fullName>
    </submittedName>
</protein>
<feature type="transmembrane region" description="Helical" evidence="6">
    <location>
        <begin position="717"/>
        <end position="736"/>
    </location>
</feature>
<dbReference type="SFLD" id="SFLDS00003">
    <property type="entry name" value="Haloacid_Dehalogenase"/>
    <property type="match status" value="1"/>
</dbReference>
<dbReference type="GO" id="GO:0005886">
    <property type="term" value="C:plasma membrane"/>
    <property type="evidence" value="ECO:0007669"/>
    <property type="project" value="UniProtKB-SubCell"/>
</dbReference>
<keyword evidence="9" id="KW-1185">Reference proteome</keyword>
<dbReference type="SUPFAM" id="SSF56784">
    <property type="entry name" value="HAD-like"/>
    <property type="match status" value="1"/>
</dbReference>
<dbReference type="AlphaFoldDB" id="A0A1N6RA05"/>
<evidence type="ECO:0000313" key="9">
    <source>
        <dbReference type="Proteomes" id="UP000186235"/>
    </source>
</evidence>
<reference evidence="9" key="1">
    <citation type="submission" date="2017-01" db="EMBL/GenBank/DDBJ databases">
        <authorList>
            <person name="Varghese N."/>
            <person name="Submissions S."/>
        </authorList>
    </citation>
    <scope>NUCLEOTIDE SEQUENCE [LARGE SCALE GENOMIC DNA]</scope>
    <source>
        <strain evidence="9">3bp</strain>
    </source>
</reference>
<dbReference type="GO" id="GO:0016887">
    <property type="term" value="F:ATP hydrolysis activity"/>
    <property type="evidence" value="ECO:0007669"/>
    <property type="project" value="InterPro"/>
</dbReference>
<dbReference type="Gene3D" id="3.40.1110.10">
    <property type="entry name" value="Calcium-transporting ATPase, cytoplasmic domain N"/>
    <property type="match status" value="1"/>
</dbReference>
<dbReference type="SFLD" id="SFLDF00027">
    <property type="entry name" value="p-type_atpase"/>
    <property type="match status" value="1"/>
</dbReference>
<keyword evidence="3" id="KW-1278">Translocase</keyword>
<dbReference type="InterPro" id="IPR044492">
    <property type="entry name" value="P_typ_ATPase_HD_dom"/>
</dbReference>
<keyword evidence="4 6" id="KW-1133">Transmembrane helix</keyword>
<dbReference type="GO" id="GO:0005524">
    <property type="term" value="F:ATP binding"/>
    <property type="evidence" value="ECO:0007669"/>
    <property type="project" value="InterPro"/>
</dbReference>
<dbReference type="Proteomes" id="UP000186235">
    <property type="component" value="Unassembled WGS sequence"/>
</dbReference>
<accession>A0A1N6RA05</accession>
<evidence type="ECO:0000256" key="2">
    <source>
        <dbReference type="ARBA" id="ARBA00022692"/>
    </source>
</evidence>
<comment type="subcellular location">
    <subcellularLocation>
        <location evidence="1">Cell membrane</location>
        <topology evidence="1">Multi-pass membrane protein</topology>
    </subcellularLocation>
</comment>
<dbReference type="Gene3D" id="3.40.50.1000">
    <property type="entry name" value="HAD superfamily/HAD-like"/>
    <property type="match status" value="1"/>
</dbReference>
<dbReference type="PRINTS" id="PR00119">
    <property type="entry name" value="CATATPASE"/>
</dbReference>
<dbReference type="SUPFAM" id="SSF81665">
    <property type="entry name" value="Calcium ATPase, transmembrane domain M"/>
    <property type="match status" value="1"/>
</dbReference>
<feature type="domain" description="P-type ATPase A" evidence="7">
    <location>
        <begin position="102"/>
        <end position="197"/>
    </location>
</feature>
<dbReference type="InterPro" id="IPR023298">
    <property type="entry name" value="ATPase_P-typ_TM_dom_sf"/>
</dbReference>
<sequence length="812" mass="83796">MTAPSTRAAGLTSRDVAERVADGRVNRLPPRSGRTTWDIVRANTATRINALLGVLLVLALSTGSLINSLFGLAILANAGIGIVQELRAKRTLDALAIVGRAPVRVRRDGAVTEVDQADVVVDDVVELGAGDQVVVDGPVVESASLEVDESLLTGEADPVVKRPGERLLSGSFVVAGSGAYRATDVGPAAYAARLAHEASAFTLVRSELRSGIDSILRVITWLLVPAGVLTVVNQLVISRQGFRQSVLGMVAALVPMVPEGLVLLTSVAFAIGVVRLGRRRCLVQELPAIEGLARVDVVCADKTGTLTENGMRLARVDVLDGPRDEVERALAALAALDPRPNASVAAVAEAFPDAPGWRATAVVPFSSATKWSGMSFADADGPQGSWVLGAADVLLDPRSAVAQQATALGADGLRVLLLASTDAPVDAAAPDGGAPGHLAPRALVALEQRVRADARQTLDYFDTQGVTVKVVSGDNPVSVAAVARSLGLGGPETSVDARTLPADREELATVVEGATTFGRVRPDQKRAVVGALQARGHTVAMTGDGVNDVLALKDADIGVAMGSGSPAARSVAQIVLLDDRFATLPSVVGEGRRVIGNIERVAHLFLTKTVYAVVLAVLVGLAGVGAWLLGAAPVSYPFLPIHVTVAAWFTIGVPAFVMSLAPNDERARPGFVPRVLRLAVPAGVSIGVMTFLCYLVVDPGAGGASLGGPTDTLAPAEVRASTAALVTLLVGALWVLAVVARPYTGWKVLLVGLCAVFYVALFSVPAARELLSLDVSDPATLGVGLACGALAILLTEALRWSTARVPRARAAG</sequence>
<evidence type="ECO:0000256" key="3">
    <source>
        <dbReference type="ARBA" id="ARBA00022967"/>
    </source>
</evidence>
<dbReference type="RefSeq" id="WP_076404722.1">
    <property type="nucleotide sequence ID" value="NZ_FTMI01000003.1"/>
</dbReference>